<organism evidence="1 2">
    <name type="scientific">Panagrolaimus superbus</name>
    <dbReference type="NCBI Taxonomy" id="310955"/>
    <lineage>
        <taxon>Eukaryota</taxon>
        <taxon>Metazoa</taxon>
        <taxon>Ecdysozoa</taxon>
        <taxon>Nematoda</taxon>
        <taxon>Chromadorea</taxon>
        <taxon>Rhabditida</taxon>
        <taxon>Tylenchina</taxon>
        <taxon>Panagrolaimomorpha</taxon>
        <taxon>Panagrolaimoidea</taxon>
        <taxon>Panagrolaimidae</taxon>
        <taxon>Panagrolaimus</taxon>
    </lineage>
</organism>
<accession>A0A914Y7I1</accession>
<dbReference type="Proteomes" id="UP000887577">
    <property type="component" value="Unplaced"/>
</dbReference>
<dbReference type="AlphaFoldDB" id="A0A914Y7I1"/>
<evidence type="ECO:0000313" key="1">
    <source>
        <dbReference type="Proteomes" id="UP000887577"/>
    </source>
</evidence>
<reference evidence="2" key="1">
    <citation type="submission" date="2022-11" db="UniProtKB">
        <authorList>
            <consortium name="WormBaseParasite"/>
        </authorList>
    </citation>
    <scope>IDENTIFICATION</scope>
</reference>
<keyword evidence="1" id="KW-1185">Reference proteome</keyword>
<proteinExistence type="predicted"/>
<sequence length="93" mass="10705">MENLSKLWITDYLSVYTANDSNNSVVLNFPKIYQCDATYLLLKNQVISLNEFMFLCLSVEELGLEEVTVKNDNGTVVLFDKLAEQFPNVKEIY</sequence>
<protein>
    <submittedName>
        <fullName evidence="2">Uncharacterized protein</fullName>
    </submittedName>
</protein>
<name>A0A914Y7I1_9BILA</name>
<evidence type="ECO:0000313" key="2">
    <source>
        <dbReference type="WBParaSite" id="PSU_v2.g14706.t1"/>
    </source>
</evidence>
<dbReference type="WBParaSite" id="PSU_v2.g14706.t1">
    <property type="protein sequence ID" value="PSU_v2.g14706.t1"/>
    <property type="gene ID" value="PSU_v2.g14706"/>
</dbReference>